<dbReference type="InterPro" id="IPR053154">
    <property type="entry name" value="c-di-AMP_regulator"/>
</dbReference>
<name>A0A259TWB6_9BACT</name>
<organism evidence="1 2">
    <name type="scientific">Rubricoccus marinus</name>
    <dbReference type="NCBI Taxonomy" id="716817"/>
    <lineage>
        <taxon>Bacteria</taxon>
        <taxon>Pseudomonadati</taxon>
        <taxon>Rhodothermota</taxon>
        <taxon>Rhodothermia</taxon>
        <taxon>Rhodothermales</taxon>
        <taxon>Rubricoccaceae</taxon>
        <taxon>Rubricoccus</taxon>
    </lineage>
</organism>
<reference evidence="1 2" key="1">
    <citation type="submission" date="2016-11" db="EMBL/GenBank/DDBJ databases">
        <title>Study of marine rhodopsin-containing bacteria.</title>
        <authorList>
            <person name="Yoshizawa S."/>
            <person name="Kumagai Y."/>
            <person name="Kogure K."/>
        </authorList>
    </citation>
    <scope>NUCLEOTIDE SEQUENCE [LARGE SCALE GENOMIC DNA]</scope>
    <source>
        <strain evidence="1 2">SG-29</strain>
    </source>
</reference>
<dbReference type="EMBL" id="MQWB01000001">
    <property type="protein sequence ID" value="OZC02072.1"/>
    <property type="molecule type" value="Genomic_DNA"/>
</dbReference>
<sequence>MAAPSLRTRLRTLFPRSDGRGSEEPDTGRNGLALSLSFLVALVLWFTFSMQETYTTTIEVPLEIAALPDDQALRQRPPQTARVSVQGQGEALLSLTWSPPRVRLFADGPTVDVAASVSESGLPAGVTVLGAQPRSIRLDLDERVTRDLPIRLRGSVRAAAPFDLLNTPQLTPDTVRITGSRALLESFQSWPTAPFVRNDVRNDLSTPLALSDTLAGLVERSITTTVLTATVGEFTRGEITLDVEVENLPPGIETVRFEPKRVAVEYRVPVGAAYAQVERAGLRAVVDYADIARDSTSGSVRVGIRVPENIDVRDERASPSRVEYFLVRRAPSPEDE</sequence>
<dbReference type="AlphaFoldDB" id="A0A259TWB6"/>
<dbReference type="PANTHER" id="PTHR37804:SF1">
    <property type="entry name" value="CDAA REGULATORY PROTEIN CDAR"/>
    <property type="match status" value="1"/>
</dbReference>
<dbReference type="PANTHER" id="PTHR37804">
    <property type="entry name" value="CDAA REGULATORY PROTEIN CDAR"/>
    <property type="match status" value="1"/>
</dbReference>
<protein>
    <recommendedName>
        <fullName evidence="3">YbbR-like domain-containing protein</fullName>
    </recommendedName>
</protein>
<dbReference type="Proteomes" id="UP000216446">
    <property type="component" value="Unassembled WGS sequence"/>
</dbReference>
<comment type="caution">
    <text evidence="1">The sequence shown here is derived from an EMBL/GenBank/DDBJ whole genome shotgun (WGS) entry which is preliminary data.</text>
</comment>
<accession>A0A259TWB6</accession>
<evidence type="ECO:0008006" key="3">
    <source>
        <dbReference type="Google" id="ProtNLM"/>
    </source>
</evidence>
<dbReference type="RefSeq" id="WP_094545931.1">
    <property type="nucleotide sequence ID" value="NZ_MQWB01000001.1"/>
</dbReference>
<proteinExistence type="predicted"/>
<keyword evidence="2" id="KW-1185">Reference proteome</keyword>
<evidence type="ECO:0000313" key="1">
    <source>
        <dbReference type="EMBL" id="OZC02072.1"/>
    </source>
</evidence>
<dbReference type="OrthoDB" id="9812585at2"/>
<gene>
    <name evidence="1" type="ORF">BSZ36_03180</name>
</gene>
<evidence type="ECO:0000313" key="2">
    <source>
        <dbReference type="Proteomes" id="UP000216446"/>
    </source>
</evidence>
<dbReference type="InParanoid" id="A0A259TWB6"/>
<dbReference type="Gene3D" id="2.170.120.30">
    <property type="match status" value="1"/>
</dbReference>